<dbReference type="Pfam" id="PF02825">
    <property type="entry name" value="WWE"/>
    <property type="match status" value="1"/>
</dbReference>
<comment type="subcellular location">
    <subcellularLocation>
        <location evidence="2">Nucleus</location>
    </subcellularLocation>
</comment>
<dbReference type="FunFam" id="3.90.1750.10:FF:000026">
    <property type="entry name" value="E3 ubiquitin-protein ligase HACE1"/>
    <property type="match status" value="1"/>
</dbReference>
<dbReference type="Pfam" id="PF00627">
    <property type="entry name" value="UBA"/>
    <property type="match status" value="1"/>
</dbReference>
<feature type="compositionally biased region" description="Low complexity" evidence="15">
    <location>
        <begin position="2762"/>
        <end position="2785"/>
    </location>
</feature>
<dbReference type="SMART" id="SM00119">
    <property type="entry name" value="HECTc"/>
    <property type="match status" value="1"/>
</dbReference>
<keyword evidence="6" id="KW-0597">Phosphoprotein</keyword>
<dbReference type="PROSITE" id="PS50918">
    <property type="entry name" value="WWE"/>
    <property type="match status" value="1"/>
</dbReference>
<dbReference type="GO" id="GO:0000209">
    <property type="term" value="P:protein polyubiquitination"/>
    <property type="evidence" value="ECO:0007669"/>
    <property type="project" value="TreeGrafter"/>
</dbReference>
<feature type="compositionally biased region" description="Acidic residues" evidence="15">
    <location>
        <begin position="2422"/>
        <end position="2446"/>
    </location>
</feature>
<evidence type="ECO:0000256" key="7">
    <source>
        <dbReference type="ARBA" id="ARBA00022679"/>
    </source>
</evidence>
<proteinExistence type="inferred from homology"/>
<dbReference type="Gene3D" id="3.90.1750.10">
    <property type="entry name" value="Hect, E3 ligase catalytic domains"/>
    <property type="match status" value="1"/>
</dbReference>
<dbReference type="InterPro" id="IPR010309">
    <property type="entry name" value="E3_Ub_ligase_DUF908"/>
</dbReference>
<gene>
    <name evidence="20" type="primary">LOC100899496</name>
</gene>
<keyword evidence="9 14" id="KW-0833">Ubl conjugation pathway</keyword>
<feature type="compositionally biased region" description="Low complexity" evidence="15">
    <location>
        <begin position="2047"/>
        <end position="2104"/>
    </location>
</feature>
<dbReference type="CDD" id="cd00078">
    <property type="entry name" value="HECTc"/>
    <property type="match status" value="1"/>
</dbReference>
<dbReference type="GeneID" id="100899496"/>
<dbReference type="GO" id="GO:0061630">
    <property type="term" value="F:ubiquitin protein ligase activity"/>
    <property type="evidence" value="ECO:0007669"/>
    <property type="project" value="UniProtKB-EC"/>
</dbReference>
<dbReference type="Pfam" id="PF14377">
    <property type="entry name" value="UBM"/>
    <property type="match status" value="3"/>
</dbReference>
<feature type="region of interest" description="Disordered" evidence="15">
    <location>
        <begin position="3372"/>
        <end position="3415"/>
    </location>
</feature>
<dbReference type="GO" id="GO:0006281">
    <property type="term" value="P:DNA repair"/>
    <property type="evidence" value="ECO:0007669"/>
    <property type="project" value="UniProtKB-KW"/>
</dbReference>
<dbReference type="GO" id="GO:0051028">
    <property type="term" value="P:mRNA transport"/>
    <property type="evidence" value="ECO:0007669"/>
    <property type="project" value="UniProtKB-KW"/>
</dbReference>
<evidence type="ECO:0000259" key="18">
    <source>
        <dbReference type="PROSITE" id="PS50918"/>
    </source>
</evidence>
<feature type="compositionally biased region" description="Polar residues" evidence="15">
    <location>
        <begin position="3477"/>
        <end position="3521"/>
    </location>
</feature>
<dbReference type="Gene3D" id="3.30.2410.10">
    <property type="entry name" value="Hect, E3 ligase catalytic domain"/>
    <property type="match status" value="1"/>
</dbReference>
<keyword evidence="11" id="KW-0234">DNA repair</keyword>
<evidence type="ECO:0000256" key="1">
    <source>
        <dbReference type="ARBA" id="ARBA00000885"/>
    </source>
</evidence>
<feature type="region of interest" description="Disordered" evidence="15">
    <location>
        <begin position="1439"/>
        <end position="1514"/>
    </location>
</feature>
<feature type="region of interest" description="Disordered" evidence="15">
    <location>
        <begin position="2232"/>
        <end position="2264"/>
    </location>
</feature>
<evidence type="ECO:0000313" key="20">
    <source>
        <dbReference type="RefSeq" id="XP_028966633.1"/>
    </source>
</evidence>
<feature type="region of interest" description="Disordered" evidence="15">
    <location>
        <begin position="2614"/>
        <end position="2633"/>
    </location>
</feature>
<feature type="region of interest" description="Disordered" evidence="15">
    <location>
        <begin position="3843"/>
        <end position="3874"/>
    </location>
</feature>
<feature type="region of interest" description="Disordered" evidence="15">
    <location>
        <begin position="1364"/>
        <end position="1383"/>
    </location>
</feature>
<feature type="region of interest" description="Disordered" evidence="15">
    <location>
        <begin position="2831"/>
        <end position="2908"/>
    </location>
</feature>
<evidence type="ECO:0000256" key="11">
    <source>
        <dbReference type="ARBA" id="ARBA00023204"/>
    </source>
</evidence>
<dbReference type="Pfam" id="PF06012">
    <property type="entry name" value="DUF908"/>
    <property type="match status" value="2"/>
</dbReference>
<dbReference type="InterPro" id="IPR009060">
    <property type="entry name" value="UBA-like_sf"/>
</dbReference>
<feature type="compositionally biased region" description="Acidic residues" evidence="15">
    <location>
        <begin position="2359"/>
        <end position="2386"/>
    </location>
</feature>
<dbReference type="InterPro" id="IPR004170">
    <property type="entry name" value="WWE_dom"/>
</dbReference>
<dbReference type="SUPFAM" id="SSF46934">
    <property type="entry name" value="UBA-like"/>
    <property type="match status" value="1"/>
</dbReference>
<dbReference type="Pfam" id="PF00632">
    <property type="entry name" value="HECT"/>
    <property type="match status" value="1"/>
</dbReference>
<feature type="region of interest" description="Disordered" evidence="15">
    <location>
        <begin position="2311"/>
        <end position="2455"/>
    </location>
</feature>
<evidence type="ECO:0000313" key="19">
    <source>
        <dbReference type="Proteomes" id="UP000694867"/>
    </source>
</evidence>
<dbReference type="InterPro" id="IPR025527">
    <property type="entry name" value="HUWE1/Rev1_UBM"/>
</dbReference>
<feature type="region of interest" description="Disordered" evidence="15">
    <location>
        <begin position="493"/>
        <end position="539"/>
    </location>
</feature>
<dbReference type="KEGG" id="goe:100899496"/>
<protein>
    <recommendedName>
        <fullName evidence="4">HECT-type E3 ubiquitin transferase</fullName>
        <ecNumber evidence="4">2.3.2.26</ecNumber>
    </recommendedName>
</protein>
<feature type="region of interest" description="Disordered" evidence="15">
    <location>
        <begin position="2723"/>
        <end position="2748"/>
    </location>
</feature>
<dbReference type="GO" id="GO:0006511">
    <property type="term" value="P:ubiquitin-dependent protein catabolic process"/>
    <property type="evidence" value="ECO:0007669"/>
    <property type="project" value="TreeGrafter"/>
</dbReference>
<dbReference type="Gene3D" id="3.30.2160.10">
    <property type="entry name" value="Hect, E3 ligase catalytic domain"/>
    <property type="match status" value="1"/>
</dbReference>
<dbReference type="SUPFAM" id="SSF48371">
    <property type="entry name" value="ARM repeat"/>
    <property type="match status" value="2"/>
</dbReference>
<feature type="region of interest" description="Disordered" evidence="15">
    <location>
        <begin position="2530"/>
        <end position="2577"/>
    </location>
</feature>
<evidence type="ECO:0000256" key="13">
    <source>
        <dbReference type="ARBA" id="ARBA00034494"/>
    </source>
</evidence>
<feature type="compositionally biased region" description="Basic and acidic residues" evidence="15">
    <location>
        <begin position="2731"/>
        <end position="2748"/>
    </location>
</feature>
<evidence type="ECO:0000256" key="2">
    <source>
        <dbReference type="ARBA" id="ARBA00004123"/>
    </source>
</evidence>
<evidence type="ECO:0000256" key="9">
    <source>
        <dbReference type="ARBA" id="ARBA00022786"/>
    </source>
</evidence>
<dbReference type="PROSITE" id="PS50237">
    <property type="entry name" value="HECT"/>
    <property type="match status" value="1"/>
</dbReference>
<dbReference type="CTD" id="10075"/>
<dbReference type="FunFam" id="3.90.1750.10:FF:000003">
    <property type="entry name" value="E3 ubiquitin-protein ligase UPL1"/>
    <property type="match status" value="1"/>
</dbReference>
<evidence type="ECO:0000259" key="16">
    <source>
        <dbReference type="PROSITE" id="PS50030"/>
    </source>
</evidence>
<feature type="compositionally biased region" description="Polar residues" evidence="15">
    <location>
        <begin position="797"/>
        <end position="827"/>
    </location>
</feature>
<feature type="compositionally biased region" description="Polar residues" evidence="15">
    <location>
        <begin position="1503"/>
        <end position="1512"/>
    </location>
</feature>
<dbReference type="FunFam" id="3.30.2160.10:FF:000001">
    <property type="entry name" value="E3 ubiquitin-protein ligase NEDD4-like"/>
    <property type="match status" value="1"/>
</dbReference>
<feature type="compositionally biased region" description="Low complexity" evidence="15">
    <location>
        <begin position="3865"/>
        <end position="3874"/>
    </location>
</feature>
<keyword evidence="8" id="KW-0227">DNA damage</keyword>
<evidence type="ECO:0000256" key="12">
    <source>
        <dbReference type="ARBA" id="ARBA00023242"/>
    </source>
</evidence>
<dbReference type="Gene3D" id="1.10.8.10">
    <property type="entry name" value="DNA helicase RuvA subunit, C-terminal domain"/>
    <property type="match status" value="1"/>
</dbReference>
<evidence type="ECO:0000256" key="10">
    <source>
        <dbReference type="ARBA" id="ARBA00022816"/>
    </source>
</evidence>
<dbReference type="InterPro" id="IPR010314">
    <property type="entry name" value="E3_Ub_ligase_DUF913"/>
</dbReference>
<feature type="compositionally biased region" description="Basic and acidic residues" evidence="15">
    <location>
        <begin position="2344"/>
        <end position="2353"/>
    </location>
</feature>
<feature type="compositionally biased region" description="Low complexity" evidence="15">
    <location>
        <begin position="2408"/>
        <end position="2421"/>
    </location>
</feature>
<dbReference type="RefSeq" id="XP_028966633.1">
    <property type="nucleotide sequence ID" value="XM_029110800.1"/>
</dbReference>
<organism evidence="19 20">
    <name type="scientific">Galendromus occidentalis</name>
    <name type="common">western predatory mite</name>
    <dbReference type="NCBI Taxonomy" id="34638"/>
    <lineage>
        <taxon>Eukaryota</taxon>
        <taxon>Metazoa</taxon>
        <taxon>Ecdysozoa</taxon>
        <taxon>Arthropoda</taxon>
        <taxon>Chelicerata</taxon>
        <taxon>Arachnida</taxon>
        <taxon>Acari</taxon>
        <taxon>Parasitiformes</taxon>
        <taxon>Mesostigmata</taxon>
        <taxon>Gamasina</taxon>
        <taxon>Phytoseioidea</taxon>
        <taxon>Phytoseiidae</taxon>
        <taxon>Typhlodrominae</taxon>
        <taxon>Galendromus</taxon>
    </lineage>
</organism>
<feature type="region of interest" description="Disordered" evidence="15">
    <location>
        <begin position="3334"/>
        <end position="3355"/>
    </location>
</feature>
<dbReference type="FunFam" id="3.30.2410.10:FF:000004">
    <property type="entry name" value="E3 ubiquitin-protein ligase HUWE1, variant"/>
    <property type="match status" value="1"/>
</dbReference>
<dbReference type="GO" id="GO:0005634">
    <property type="term" value="C:nucleus"/>
    <property type="evidence" value="ECO:0007669"/>
    <property type="project" value="UniProtKB-SubCell"/>
</dbReference>
<feature type="region of interest" description="Disordered" evidence="15">
    <location>
        <begin position="3477"/>
        <end position="3541"/>
    </location>
</feature>
<feature type="region of interest" description="Disordered" evidence="15">
    <location>
        <begin position="3020"/>
        <end position="3041"/>
    </location>
</feature>
<feature type="compositionally biased region" description="Low complexity" evidence="15">
    <location>
        <begin position="3777"/>
        <end position="3806"/>
    </location>
</feature>
<feature type="compositionally biased region" description="Low complexity" evidence="15">
    <location>
        <begin position="2895"/>
        <end position="2904"/>
    </location>
</feature>
<comment type="catalytic activity">
    <reaction evidence="1">
        <text>S-ubiquitinyl-[E2 ubiquitin-conjugating enzyme]-L-cysteine + [acceptor protein]-L-lysine = [E2 ubiquitin-conjugating enzyme]-L-cysteine + N(6)-ubiquitinyl-[acceptor protein]-L-lysine.</text>
        <dbReference type="EC" id="2.3.2.26"/>
    </reaction>
</comment>
<dbReference type="PANTHER" id="PTHR11254">
    <property type="entry name" value="HECT DOMAIN UBIQUITIN-PROTEIN LIGASE"/>
    <property type="match status" value="1"/>
</dbReference>
<feature type="domain" description="HECT" evidence="17">
    <location>
        <begin position="3962"/>
        <end position="4298"/>
    </location>
</feature>
<keyword evidence="7" id="KW-0808">Transferase</keyword>
<feature type="region of interest" description="Disordered" evidence="15">
    <location>
        <begin position="752"/>
        <end position="827"/>
    </location>
</feature>
<feature type="compositionally biased region" description="Low complexity" evidence="15">
    <location>
        <begin position="3339"/>
        <end position="3350"/>
    </location>
</feature>
<feature type="compositionally biased region" description="Low complexity" evidence="15">
    <location>
        <begin position="503"/>
        <end position="535"/>
    </location>
</feature>
<dbReference type="InterPro" id="IPR050409">
    <property type="entry name" value="E3_ubiq-protein_ligase"/>
</dbReference>
<feature type="compositionally biased region" description="Acidic residues" evidence="15">
    <location>
        <begin position="780"/>
        <end position="792"/>
    </location>
</feature>
<reference evidence="20" key="1">
    <citation type="submission" date="2025-08" db="UniProtKB">
        <authorList>
            <consortium name="RefSeq"/>
        </authorList>
    </citation>
    <scope>IDENTIFICATION</scope>
</reference>
<dbReference type="PROSITE" id="PS50030">
    <property type="entry name" value="UBA"/>
    <property type="match status" value="1"/>
</dbReference>
<dbReference type="GO" id="GO:0005737">
    <property type="term" value="C:cytoplasm"/>
    <property type="evidence" value="ECO:0007669"/>
    <property type="project" value="TreeGrafter"/>
</dbReference>
<dbReference type="InterPro" id="IPR035983">
    <property type="entry name" value="Hect_E3_ubiquitin_ligase"/>
</dbReference>
<evidence type="ECO:0000256" key="3">
    <source>
        <dbReference type="ARBA" id="ARBA00004906"/>
    </source>
</evidence>
<feature type="compositionally biased region" description="Low complexity" evidence="15">
    <location>
        <begin position="2543"/>
        <end position="2556"/>
    </location>
</feature>
<dbReference type="SMART" id="SM00165">
    <property type="entry name" value="UBA"/>
    <property type="match status" value="1"/>
</dbReference>
<feature type="active site" description="Glycyl thioester intermediate" evidence="14">
    <location>
        <position position="4265"/>
    </location>
</feature>
<evidence type="ECO:0000256" key="8">
    <source>
        <dbReference type="ARBA" id="ARBA00022763"/>
    </source>
</evidence>
<feature type="region of interest" description="Disordered" evidence="15">
    <location>
        <begin position="2762"/>
        <end position="2797"/>
    </location>
</feature>
<feature type="compositionally biased region" description="Gly residues" evidence="15">
    <location>
        <begin position="2620"/>
        <end position="2629"/>
    </location>
</feature>
<evidence type="ECO:0000259" key="17">
    <source>
        <dbReference type="PROSITE" id="PS50237"/>
    </source>
</evidence>
<name>A0AAJ7WHX9_9ACAR</name>
<keyword evidence="5" id="KW-0813">Transport</keyword>
<feature type="region of interest" description="Disordered" evidence="15">
    <location>
        <begin position="2945"/>
        <end position="2978"/>
    </location>
</feature>
<feature type="compositionally biased region" description="Low complexity" evidence="15">
    <location>
        <begin position="1462"/>
        <end position="1475"/>
    </location>
</feature>
<feature type="compositionally biased region" description="Polar residues" evidence="15">
    <location>
        <begin position="1476"/>
        <end position="1490"/>
    </location>
</feature>
<dbReference type="SUPFAM" id="SSF56204">
    <property type="entry name" value="Hect, E3 ligase catalytic domain"/>
    <property type="match status" value="1"/>
</dbReference>
<accession>A0AAJ7WHX9</accession>
<dbReference type="EC" id="2.3.2.26" evidence="4"/>
<dbReference type="Gene3D" id="6.10.250.1630">
    <property type="match status" value="1"/>
</dbReference>
<evidence type="ECO:0000256" key="6">
    <source>
        <dbReference type="ARBA" id="ARBA00022553"/>
    </source>
</evidence>
<feature type="compositionally biased region" description="Low complexity" evidence="15">
    <location>
        <begin position="2949"/>
        <end position="2978"/>
    </location>
</feature>
<evidence type="ECO:0000256" key="4">
    <source>
        <dbReference type="ARBA" id="ARBA00012485"/>
    </source>
</evidence>
<dbReference type="SUPFAM" id="SSF117839">
    <property type="entry name" value="WWE domain"/>
    <property type="match status" value="1"/>
</dbReference>
<comment type="similarity">
    <text evidence="13">Belongs to the UPL family. TOM1/PTR1 subfamily.</text>
</comment>
<feature type="domain" description="UBA" evidence="16">
    <location>
        <begin position="1399"/>
        <end position="1438"/>
    </location>
</feature>
<dbReference type="PANTHER" id="PTHR11254:SF67">
    <property type="entry name" value="E3 UBIQUITIN-PROTEIN LIGASE HUWE1"/>
    <property type="match status" value="1"/>
</dbReference>
<evidence type="ECO:0000256" key="14">
    <source>
        <dbReference type="PROSITE-ProRule" id="PRU00104"/>
    </source>
</evidence>
<dbReference type="InterPro" id="IPR015940">
    <property type="entry name" value="UBA"/>
</dbReference>
<feature type="region of interest" description="Disordered" evidence="15">
    <location>
        <begin position="2047"/>
        <end position="2106"/>
    </location>
</feature>
<evidence type="ECO:0000256" key="5">
    <source>
        <dbReference type="ARBA" id="ARBA00022448"/>
    </source>
</evidence>
<keyword evidence="19" id="KW-1185">Reference proteome</keyword>
<dbReference type="InterPro" id="IPR037197">
    <property type="entry name" value="WWE_dom_sf"/>
</dbReference>
<evidence type="ECO:0000256" key="15">
    <source>
        <dbReference type="SAM" id="MobiDB-lite"/>
    </source>
</evidence>
<feature type="region of interest" description="Disordered" evidence="15">
    <location>
        <begin position="3777"/>
        <end position="3830"/>
    </location>
</feature>
<comment type="pathway">
    <text evidence="3">Protein modification; protein ubiquitination.</text>
</comment>
<sequence>MKIERAKLKKGASEVPQDCKVLIERLKSCSEADLYHELCSIRVWNWGKCELFHWIDVLDLFDGYLAEACGSDGNAWVLPCDLEENKHRRKLLLAILQFTALLIEHSFSRHLYNSMEYLTQLLSSSDMQTVLDVLNLLYVFSKRSNFITRLCAERRQYLLDRLTHLADNWGGKENGFGLAECCRPAPIASFPRSATTLHFEYHVEPASAKCRISHSAVVGTIHREQVHTLGPSAGHIMAQLLQAYPDVPENKRMLLFTHLRLAHCFASYDRRLQCVQARLQSLSILVYCSAIQDNLNSLLYNGLIEELVDVLELQLTDQSGSHDESLIEIKAAALRTLTAIIHLDGNPKLQAIITTTGATSYHGFLPSLVRSCIERLTAAGRQREAGGSQSPGMPNLAFATALFSFLYHLASYESGCEALVACGMVQSLLKVIEWPGCEPEHVTFVTRAVRVIDLITGLDMSAFQSNGGLAIFIRRLEQEVDICRLEQPNVILSGSDMEESGPSSAHSFEDSSSSLVATGSPKGPTGPGPSTSYSTNSNFNGNNQCYPQRAALLKSMLNFLKKVINDNSQNSESNRHMMDGSLPRSLQHIISNCEYYGASLFLLATDVVTVYVFQEPSLLSSLQDKGLTDVVLHALLVKEVPATREVLASLPNVFTALCLNTRGLEAFMECNPFEKILRVLVTPEYLGAMRRRRSSEPLGDTASNLGNSMDELMRHQPSLRAPAMAAIVNLLNELCAMGSDPKYVCLKVQGSKTSGSNGNGGSPGTEGGSDNKNTVIEVSSESDDDEDGEDRESPESRQSQTASGSASNDGVSGSKMQNPATKSSDTKTQVPLVDYILNVMKFVDAILSNNSTDDHCKEFIKQKAHVPLLKILSLPNLPLDFPVVPACVGVASVCKSNLTLAHEPQILSEGLAQLNEALQQLEPLYSAHNTALGSSVLLQELIDARGAEQSPQTTPLFYAMSATHAYVVMFVHVCRTGQVDTRKISVNQWGSATGLRVLKTLSQLYLSLVWESTVLLSLRSESAISSTASVARQQLANLMGNFDSGGDNNDEASSPMDIDQLPASEGRMLIRMQGAIKQIQPLLTGASRLGRALAELFGLLVKLCVGSPMRQRRNQQLTSSPATPSPAAKSIAMALTKLLAQGLSWQPPPENPEDPSPTKSCFTLYICSVGFTSPMLFDERKMPYHLMLHKFVSSGGLNAFFQAFEWAMKYWPGELDQAQQPQHKTGKRSDFADVAGEFLDAWLMLLEKLVNPKAVLETPHVLPKNPQPAAGTAAAATTTGFNFDPVQYLIHVHRRTFAACTMLWTRKPLKAYGDRMTESILAILCHLLKGESIIKEKLQQSQERAAARAAAIATAGAASADFRNEPAGVEGVPPPAAADAGHDNPLAAPLYSFGLPRSSTRANEIQQLVDMGFDRQRAGAALELSRNLEQAAELLLTDPEAHQPPARSSRFSAVGGSGAGSGPAASSSAAASAGSVQQPDFAQTSGSAGQSAGREEDPPQIESPAQTSQSSFGDDHEEMILENETPLDKASMDSFTNEQLLPGCMNLLQTLPETVFRVCDLLVVVVQRNGNEWRDFALQQLLGDIKARATQMLNSVADLTQSNNETSLRLAVIVHLVTLLFVEMRVACAQLLEQSEMVPLLCLLVEKYASNAPTVPASTASSEITSPKWLVSVLILLDLYEKAVVALNRRTPLLRLSHRQWKWFEERCGKWNAYSPANNQQIDEAYVNGLQRARFTAGRKKYMADFTAMIQVSEDSTHWRPIMVSWDKWDPQDSKPPGGTLPEQLEGLRPGQKELVIRSCVQLISTPVDAHTLQAILRLSLNLTRGHAEATLFAELGGIKSLLALDGSACAFPGFTSLVTLVVRHVMEDPKTLQAIMERVIQSMLLSGGSSQVAIKEMHYILRVLSPAACRNPDLFKEIAKNTLRISLIPTSKRSNDEDDDARFVSPFAVHRLRAVPTAGKSFPPSLPPVAKQVVAELLETLVTDVKNGDDSVPSQPLLPKSAICRLLAELVKSYPAVAKQIIEHRYHGTEPCSALAFIIDNLLPTPSQPTSSAQQQGQAQQSSSSTSSSSTSQQQAQPQTSSQQQAQQQQAGTSTATQTAPTTVHHDKDAAALSRVLITTLAGCSHPSEVQNSLLYELRAAFQRALTLPESSEKHSRIQALTGLVGCIARVASTPSKAVPPSRLIHLLIKKGILGDLARVSHSLDLSSPHLAATINSALRPLELLTNPVSLQNSNPFKKSSKNRSFADVVAGRRDDDEGADDDQELEALRRNDEVGSAVVNGAGSVIPSIDNIMEMIFDNDINGTINAVDEIEEEEPPPRSHRPTRTIRVEEDDVEGVDDDSQMMHDDDHGVEPALQAEDDEEVVVEPVEPDEEEDDDEDSDSEVTADREDAAEDAAAGSAGGGSGAPAVSGAGQAAAGVAEEDEEEDDFDEEDDEDEDDDDEENPFGGSNNEVLHSTLLARMDRSVGMGRSAVNPFTESLLLQVNLEDMFPTHVFSDTDGVSRYLPNLMDCCDLPDGLSVIPPAPGAVASSHPLLSRNNDTAGSSSGTQGQGASRNSRGRTLGVQSRMGASGGSRTTMSAAWQLLSGRANPPAILQRLFGPAQDHHMPIQISTSGSHYGHGSGGGSSSGHHVTTTPRVLFANTMLDAPEDWFVDLYDENVPGSSSQRNAAGGSGTVPAAHTRWIEESRVLDGDSLHDCVALLKPEIISHLEKLRDEELAQRREKRKERAKNAQDKKESEAATDDNDKLQQAQLEQLSTASLADSATAIQSSSSTSNNSDNRQSSGGGSSRHAEDFQDMDMTIVVERTQAHEEFARGFLEGLIAVDSSSVGMSSDAESGRADQSAAASGESPGRAPSGWIQDDQAAQGEPTPMDTASPPSRRSAERTEAQPQHSSRSSSDESSPLMESQAGANLNVQSDVPMISPESAVNQEDLPSHLDLAGSSITEQQSQSIPAAASATAQEQQQQSSSDARASGSNEYSAILGDIEVPEGVDPSFLAALPESMRQEVIQDHLRMQRLRQQNQTSSSSAAAAPASGSSSFTEVNPEFLAALPPNIQEEVLAQQRAEQQRLASQNQAPDEPADASAFFLTLPAGLRQTILQDLDDSLLPILPPDLAQEAQTLRAQALQQREILQDRLFSSGGTSTLSRILRTAVNRMGSGGVTRYTIHNLPLRPSGRGGSSAWAWNAIGGSHMVRHRNVSRQLIDFEALSCLLVLLFVDEPRLNTNRLQKVLRNLAYNEATRLWLVRALLSMIEKATPASPDDSIDHLTYFNKKTAASWLSISLDAALGCKTNIFHIYNGQVLIHPQAANMVCRHALDTLISLGKAFPKHFMPSTRHQQQSQQKDQAQQDGKNSKPTDFWSLIVRLEQQSHGKAKGKQLSTPIKLQSGSSSSKKDDDSEEAQEQGPSRDPRESVNSVMKIVIESMTGAQFKASPLFQLILLLAHPVIQNSQLLTDRLLRLLALVVIAVEDRPNTITPSQRTAQQAAGNDASTANKNGEQPTSATGAPSSSKQDASATTSETENRAAGASTTADADREETEQILESHLKLAVNTLTSKSCSESGLEDATALLLKLSKGSSLVRKVVLKLLLDGARQLGQTVCEHISQLENELRGLSETADDKPGPSGTAIKGVIQDRFTSGAVVITAPKSRVSSQAGGKLAAGASSRELQLASMAALTSKTSNQAFLLRVLKVIIQLRNCAQNSTGAIADPSAADKSQPTPLCSLSHELALDALWNKLSDCLTELADAPDQHAVLVLQPAVEAFFLVHAASFRNSPAGSTAAGGSSLPASAAGAGASGSAAGAAGSNDRGSLQAERPSFGDQANQSAGAAEPMMMEPSELVLEMPPVSPPDVAIRRAGADDDDAAGGSSDDSNADMGKFLNFAETHRMVLNQILRQSTVHLPDGPFAVLVDHTRILDFDVKRKYFRTELEKTDVSGRREDVAIHVKRELVFEDSYRELHRRPPEDWKNRLYIVFEGEEGQDAGGLLREWYTIVSREIFNPMYALFTTSPGDRVTYMINPSSHCNSNHLSYFKFVGRVIAKAIYDNKLLECYFTRSFYKHILGRPVKYIDMESEDYDFYKGLVFLLEHKVEELGYDLTFSLEVQEFGANSIKDLKQNGRHIVVTEETKHEYVRLVCQEKMTGAIRPQLNAFLEGFYEIIPKQLISIFNEQELELLISGLPNIDIDDLKQNTEYHKYQSNSLQIQWFWRALRSLEQADRAKFLQFVTGTSKVPLQGFSSLEGMNGVQKFQIHRDDRSTDRLPSAHTCFNQLDLPAYETYDKLKAMLLKAIRECSEGFGFA</sequence>
<feature type="compositionally biased region" description="Low complexity" evidence="15">
    <location>
        <begin position="3027"/>
        <end position="3041"/>
    </location>
</feature>
<dbReference type="GO" id="GO:0009966">
    <property type="term" value="P:regulation of signal transduction"/>
    <property type="evidence" value="ECO:0007669"/>
    <property type="project" value="UniProtKB-ARBA"/>
</dbReference>
<dbReference type="Gene3D" id="3.30.720.50">
    <property type="match status" value="1"/>
</dbReference>
<dbReference type="InterPro" id="IPR000569">
    <property type="entry name" value="HECT_dom"/>
</dbReference>
<feature type="domain" description="WWE" evidence="18">
    <location>
        <begin position="1686"/>
        <end position="1764"/>
    </location>
</feature>
<keyword evidence="12" id="KW-0539">Nucleus</keyword>
<feature type="compositionally biased region" description="Acidic residues" evidence="15">
    <location>
        <begin position="2332"/>
        <end position="2343"/>
    </location>
</feature>
<dbReference type="InterPro" id="IPR016024">
    <property type="entry name" value="ARM-type_fold"/>
</dbReference>
<dbReference type="Proteomes" id="UP000694867">
    <property type="component" value="Unplaced"/>
</dbReference>
<feature type="compositionally biased region" description="Gly residues" evidence="15">
    <location>
        <begin position="757"/>
        <end position="767"/>
    </location>
</feature>
<dbReference type="Pfam" id="PF06025">
    <property type="entry name" value="DUF913"/>
    <property type="match status" value="1"/>
</dbReference>
<keyword evidence="10" id="KW-0509">mRNA transport</keyword>